<dbReference type="RefSeq" id="WP_373654052.1">
    <property type="nucleotide sequence ID" value="NZ_JBGUAW010000001.1"/>
</dbReference>
<feature type="region of interest" description="Disordered" evidence="1">
    <location>
        <begin position="153"/>
        <end position="193"/>
    </location>
</feature>
<proteinExistence type="predicted"/>
<dbReference type="Proteomes" id="UP001575181">
    <property type="component" value="Unassembled WGS sequence"/>
</dbReference>
<sequence length="193" mass="19875">MSTGHPFVPGLVALLPASAAGGVTEWAHAMFDAGVDGLAVRGDARDPATRHLLAALRDAVLLPLELHIPEALVAADAAWTEGLAESGLDWVVPGRPLPEPTVQRLEALGTGVAWPLAGAPESAIRVHAWMPSPGRPPDFSRAPGGAERSVTVERPWEGDVPPAVGADTLVIPGDHLAPPDPGATVARWRGAPG</sequence>
<keyword evidence="3" id="KW-1185">Reference proteome</keyword>
<evidence type="ECO:0000313" key="3">
    <source>
        <dbReference type="Proteomes" id="UP001575181"/>
    </source>
</evidence>
<protein>
    <submittedName>
        <fullName evidence="2">Uncharacterized protein</fullName>
    </submittedName>
</protein>
<reference evidence="2 3" key="1">
    <citation type="submission" date="2024-08" db="EMBL/GenBank/DDBJ databases">
        <title>Whole-genome sequencing of halo(alkali)philic microorganisms from hypersaline lakes.</title>
        <authorList>
            <person name="Sorokin D.Y."/>
            <person name="Merkel A.Y."/>
            <person name="Messina E."/>
            <person name="Yakimov M."/>
        </authorList>
    </citation>
    <scope>NUCLEOTIDE SEQUENCE [LARGE SCALE GENOMIC DNA]</scope>
    <source>
        <strain evidence="2 3">Cl-TMA</strain>
    </source>
</reference>
<accession>A0ABV4TT31</accession>
<comment type="caution">
    <text evidence="2">The sequence shown here is derived from an EMBL/GenBank/DDBJ whole genome shotgun (WGS) entry which is preliminary data.</text>
</comment>
<gene>
    <name evidence="2" type="ORF">ACERLL_00275</name>
</gene>
<evidence type="ECO:0000313" key="2">
    <source>
        <dbReference type="EMBL" id="MFA9459260.1"/>
    </source>
</evidence>
<name>A0ABV4TT31_9GAMM</name>
<organism evidence="2 3">
    <name type="scientific">Thiohalorhabdus methylotrophus</name>
    <dbReference type="NCBI Taxonomy" id="3242694"/>
    <lineage>
        <taxon>Bacteria</taxon>
        <taxon>Pseudomonadati</taxon>
        <taxon>Pseudomonadota</taxon>
        <taxon>Gammaproteobacteria</taxon>
        <taxon>Thiohalorhabdales</taxon>
        <taxon>Thiohalorhabdaceae</taxon>
        <taxon>Thiohalorhabdus</taxon>
    </lineage>
</organism>
<evidence type="ECO:0000256" key="1">
    <source>
        <dbReference type="SAM" id="MobiDB-lite"/>
    </source>
</evidence>
<dbReference type="EMBL" id="JBGUAW010000001">
    <property type="protein sequence ID" value="MFA9459260.1"/>
    <property type="molecule type" value="Genomic_DNA"/>
</dbReference>